<dbReference type="Proteomes" id="UP000187203">
    <property type="component" value="Unassembled WGS sequence"/>
</dbReference>
<gene>
    <name evidence="2" type="ORF">COLO4_30702</name>
</gene>
<evidence type="ECO:0000313" key="2">
    <source>
        <dbReference type="EMBL" id="OMO66186.1"/>
    </source>
</evidence>
<reference evidence="3" key="1">
    <citation type="submission" date="2013-09" db="EMBL/GenBank/DDBJ databases">
        <title>Corchorus olitorius genome sequencing.</title>
        <authorList>
            <person name="Alam M."/>
            <person name="Haque M.S."/>
            <person name="Islam M.S."/>
            <person name="Emdad E.M."/>
            <person name="Islam M.M."/>
            <person name="Ahmed B."/>
            <person name="Halim A."/>
            <person name="Hossen Q.M.M."/>
            <person name="Hossain M.Z."/>
            <person name="Ahmed R."/>
            <person name="Khan M.M."/>
            <person name="Islam R."/>
            <person name="Rashid M.M."/>
            <person name="Khan S.A."/>
            <person name="Rahman M.S."/>
            <person name="Alam M."/>
            <person name="Yahiya A.S."/>
            <person name="Khan M.S."/>
            <person name="Azam M.S."/>
            <person name="Haque T."/>
            <person name="Lashkar M.Z.H."/>
            <person name="Akhand A.I."/>
            <person name="Morshed G."/>
            <person name="Roy S."/>
            <person name="Uddin K.S."/>
            <person name="Rabeya T."/>
            <person name="Hossain A.S."/>
            <person name="Chowdhury A."/>
            <person name="Snigdha A.R."/>
            <person name="Mortoza M.S."/>
            <person name="Matin S.A."/>
            <person name="Hoque S.M.E."/>
            <person name="Islam M.K."/>
            <person name="Roy D.K."/>
            <person name="Haider R."/>
            <person name="Moosa M.M."/>
            <person name="Elias S.M."/>
            <person name="Hasan A.M."/>
            <person name="Jahan S."/>
            <person name="Shafiuddin M."/>
            <person name="Mahmood N."/>
            <person name="Shommy N.S."/>
        </authorList>
    </citation>
    <scope>NUCLEOTIDE SEQUENCE [LARGE SCALE GENOMIC DNA]</scope>
    <source>
        <strain evidence="3">cv. O-4</strain>
    </source>
</reference>
<proteinExistence type="predicted"/>
<keyword evidence="3" id="KW-1185">Reference proteome</keyword>
<feature type="domain" description="KIB1-4 beta-propeller" evidence="1">
    <location>
        <begin position="86"/>
        <end position="283"/>
    </location>
</feature>
<evidence type="ECO:0000259" key="1">
    <source>
        <dbReference type="Pfam" id="PF03478"/>
    </source>
</evidence>
<dbReference type="Pfam" id="PF03478">
    <property type="entry name" value="Beta-prop_KIB1-4"/>
    <property type="match status" value="2"/>
</dbReference>
<evidence type="ECO:0000313" key="3">
    <source>
        <dbReference type="Proteomes" id="UP000187203"/>
    </source>
</evidence>
<sequence>MAKGTKKSSKLLDTSKNKGIDDDVDFNQFCVAATCGEWLLYKQRKPEPTYTFMSNPFQPLYLDLREELRKKADRKRIKNGEKRLFACFLWNPNSRKKINLPDLRGLCRYGKCIITAPPTSSECSILFLLKRRDRKFLFFCRPGDTYWGKKNYAGRDWFQDAIIYREKIYVVNSSQFCEVVINHDSKELRLLNNYDGAVLPQISPLSKEYLIESCGALLVVQRKSLFDVAVFEMDFEQRRWKRVSSIGDDKILFLIGNHSTLYSTEELGMIGSGNTIVFTVEDDEQTLYSFSLGDRCLSQFRNNPSNNIWVSHDELISTLSVSEKLPRYDIHEQILDESHDEDKTIGESTRIVDYKYNEYKYNDEDQSESTWFCRLTLDAQKLIYQHYLSSVYECMNFQRVCKAWRSLLHPIRWKPNPTGAAMKYPWLMFPRGKGIYGLYDPIGNLMHSIPDKLEQGCEVRYSNQGWLLVTKAPTTIFFYEPFTGERIDLPNLIDEYACIDGFFFTNAPTSPNWQIFGINHIATGYAEIVQLQSGEDQNWTSHHIRSKFLSESSYTNPVFDGQYFWYLGKNGGLVSFELEDIGFNLHEEIEPSSSLSGYSRGYLVCHENELLSVFLGQMGKSVHLFKLDRKKHNWVRIKRLEKKILYLSKTTCLVVEDMEQRKSETIQFSMFSDVVHGNGGNISYSLKTEQYHDDVQVYSSVSDLYDTKEFLTGTWIQPLVVPERPTV</sequence>
<feature type="domain" description="KIB1-4 beta-propeller" evidence="1">
    <location>
        <begin position="455"/>
        <end position="698"/>
    </location>
</feature>
<name>A0A1R3H7I6_9ROSI</name>
<dbReference type="STRING" id="93759.A0A1R3H7I6"/>
<dbReference type="PANTHER" id="PTHR33127:SF87">
    <property type="entry name" value="DUF295 DOMAIN-CONTAINING PROTEIN"/>
    <property type="match status" value="1"/>
</dbReference>
<dbReference type="AlphaFoldDB" id="A0A1R3H7I6"/>
<dbReference type="OrthoDB" id="1295088at2759"/>
<dbReference type="InterPro" id="IPR005174">
    <property type="entry name" value="KIB1-4_b-propeller"/>
</dbReference>
<organism evidence="2 3">
    <name type="scientific">Corchorus olitorius</name>
    <dbReference type="NCBI Taxonomy" id="93759"/>
    <lineage>
        <taxon>Eukaryota</taxon>
        <taxon>Viridiplantae</taxon>
        <taxon>Streptophyta</taxon>
        <taxon>Embryophyta</taxon>
        <taxon>Tracheophyta</taxon>
        <taxon>Spermatophyta</taxon>
        <taxon>Magnoliopsida</taxon>
        <taxon>eudicotyledons</taxon>
        <taxon>Gunneridae</taxon>
        <taxon>Pentapetalae</taxon>
        <taxon>rosids</taxon>
        <taxon>malvids</taxon>
        <taxon>Malvales</taxon>
        <taxon>Malvaceae</taxon>
        <taxon>Grewioideae</taxon>
        <taxon>Apeibeae</taxon>
        <taxon>Corchorus</taxon>
    </lineage>
</organism>
<dbReference type="EMBL" id="AWUE01020776">
    <property type="protein sequence ID" value="OMO66186.1"/>
    <property type="molecule type" value="Genomic_DNA"/>
</dbReference>
<comment type="caution">
    <text evidence="2">The sequence shown here is derived from an EMBL/GenBank/DDBJ whole genome shotgun (WGS) entry which is preliminary data.</text>
</comment>
<protein>
    <recommendedName>
        <fullName evidence="1">KIB1-4 beta-propeller domain-containing protein</fullName>
    </recommendedName>
</protein>
<accession>A0A1R3H7I6</accession>
<dbReference type="PANTHER" id="PTHR33127">
    <property type="entry name" value="TRANSMEMBRANE PROTEIN"/>
    <property type="match status" value="1"/>
</dbReference>